<dbReference type="InterPro" id="IPR011009">
    <property type="entry name" value="Kinase-like_dom_sf"/>
</dbReference>
<keyword evidence="2 10" id="KW-0723">Serine/threonine-protein kinase</keyword>
<name>A0A7W3QS02_ACTNM</name>
<dbReference type="PANTHER" id="PTHR43289">
    <property type="entry name" value="MITOGEN-ACTIVATED PROTEIN KINASE KINASE KINASE 20-RELATED"/>
    <property type="match status" value="1"/>
</dbReference>
<evidence type="ECO:0000256" key="4">
    <source>
        <dbReference type="ARBA" id="ARBA00022741"/>
    </source>
</evidence>
<sequence>MTERVLGGRYRLRDRIGDGGMGTVWAAVDETLRRDVAVKEVRIPEGPAPEARRRLVERARREARAASLVDHPNVVTVHDVVVEDDRPWIVMELVGGESLARMVETRGPRRPEHVAHLGLKLLDALEAAHARGVVHRDVKPSNVLIDRDRVVLTDFGIAGIDGDAGLTGTGEFTGSPGYTAPEVLRERPAGPASDLWALGATLYTAVEGRAPFQRDTPMATLGAVLTEEPTPPRHAGSLAPLLWHLLQKDPAERMRPDAARQVLRNVAAGLPSGLRDPVVSPPASRRRVLVPVVASAGVIAVLAGAAFALTGGEERKAVADPPRTPPPSSAPSPPSVTPTTAPKPEPLDLCALLTEDQIGRLVPGEPRTERDTDSCSWVARGRGLTVTHRARATPDRLPGSSTEAHTEFLQARREQARPGTRVWHWSEMGVPPVVRATSTAARTAPGVGAEAFAYDVVKGSKPFDKSVVTFRSGIHVLEVELAYARGTATPGDAVRAARLVAQNVEKRS</sequence>
<dbReference type="SUPFAM" id="SSF56112">
    <property type="entry name" value="Protein kinase-like (PK-like)"/>
    <property type="match status" value="1"/>
</dbReference>
<dbReference type="Gene3D" id="3.30.200.20">
    <property type="entry name" value="Phosphorylase Kinase, domain 1"/>
    <property type="match status" value="1"/>
</dbReference>
<organism evidence="10 11">
    <name type="scientific">Actinomadura namibiensis</name>
    <dbReference type="NCBI Taxonomy" id="182080"/>
    <lineage>
        <taxon>Bacteria</taxon>
        <taxon>Bacillati</taxon>
        <taxon>Actinomycetota</taxon>
        <taxon>Actinomycetes</taxon>
        <taxon>Streptosporangiales</taxon>
        <taxon>Thermomonosporaceae</taxon>
        <taxon>Actinomadura</taxon>
    </lineage>
</organism>
<dbReference type="GO" id="GO:0005524">
    <property type="term" value="F:ATP binding"/>
    <property type="evidence" value="ECO:0007669"/>
    <property type="project" value="UniProtKB-UniRule"/>
</dbReference>
<dbReference type="Proteomes" id="UP000572680">
    <property type="component" value="Unassembled WGS sequence"/>
</dbReference>
<evidence type="ECO:0000259" key="9">
    <source>
        <dbReference type="PROSITE" id="PS50011"/>
    </source>
</evidence>
<evidence type="ECO:0000256" key="8">
    <source>
        <dbReference type="SAM" id="MobiDB-lite"/>
    </source>
</evidence>
<feature type="binding site" evidence="7">
    <location>
        <position position="39"/>
    </location>
    <ligand>
        <name>ATP</name>
        <dbReference type="ChEBI" id="CHEBI:30616"/>
    </ligand>
</feature>
<dbReference type="Gene3D" id="1.10.510.10">
    <property type="entry name" value="Transferase(Phosphotransferase) domain 1"/>
    <property type="match status" value="1"/>
</dbReference>
<dbReference type="PROSITE" id="PS00108">
    <property type="entry name" value="PROTEIN_KINASE_ST"/>
    <property type="match status" value="1"/>
</dbReference>
<keyword evidence="11" id="KW-1185">Reference proteome</keyword>
<reference evidence="10 11" key="1">
    <citation type="submission" date="2020-08" db="EMBL/GenBank/DDBJ databases">
        <title>Genomic Encyclopedia of Type Strains, Phase IV (KMG-IV): sequencing the most valuable type-strain genomes for metagenomic binning, comparative biology and taxonomic classification.</title>
        <authorList>
            <person name="Goeker M."/>
        </authorList>
    </citation>
    <scope>NUCLEOTIDE SEQUENCE [LARGE SCALE GENOMIC DNA]</scope>
    <source>
        <strain evidence="10 11">DSM 44197</strain>
    </source>
</reference>
<keyword evidence="5 10" id="KW-0418">Kinase</keyword>
<keyword evidence="6 7" id="KW-0067">ATP-binding</keyword>
<dbReference type="AlphaFoldDB" id="A0A7W3QS02"/>
<evidence type="ECO:0000256" key="6">
    <source>
        <dbReference type="ARBA" id="ARBA00022840"/>
    </source>
</evidence>
<dbReference type="PROSITE" id="PS50011">
    <property type="entry name" value="PROTEIN_KINASE_DOM"/>
    <property type="match status" value="1"/>
</dbReference>
<dbReference type="InterPro" id="IPR017441">
    <property type="entry name" value="Protein_kinase_ATP_BS"/>
</dbReference>
<protein>
    <recommendedName>
        <fullName evidence="1">non-specific serine/threonine protein kinase</fullName>
        <ecNumber evidence="1">2.7.11.1</ecNumber>
    </recommendedName>
</protein>
<dbReference type="CDD" id="cd14014">
    <property type="entry name" value="STKc_PknB_like"/>
    <property type="match status" value="1"/>
</dbReference>
<evidence type="ECO:0000256" key="2">
    <source>
        <dbReference type="ARBA" id="ARBA00022527"/>
    </source>
</evidence>
<evidence type="ECO:0000256" key="7">
    <source>
        <dbReference type="PROSITE-ProRule" id="PRU10141"/>
    </source>
</evidence>
<dbReference type="RefSeq" id="WP_220510493.1">
    <property type="nucleotide sequence ID" value="NZ_BAAALP010000019.1"/>
</dbReference>
<dbReference type="EMBL" id="JACJIA010000020">
    <property type="protein sequence ID" value="MBA8957132.1"/>
    <property type="molecule type" value="Genomic_DNA"/>
</dbReference>
<evidence type="ECO:0000313" key="11">
    <source>
        <dbReference type="Proteomes" id="UP000572680"/>
    </source>
</evidence>
<dbReference type="InterPro" id="IPR000719">
    <property type="entry name" value="Prot_kinase_dom"/>
</dbReference>
<dbReference type="Pfam" id="PF00069">
    <property type="entry name" value="Pkinase"/>
    <property type="match status" value="1"/>
</dbReference>
<feature type="region of interest" description="Disordered" evidence="8">
    <location>
        <begin position="314"/>
        <end position="346"/>
    </location>
</feature>
<evidence type="ECO:0000256" key="1">
    <source>
        <dbReference type="ARBA" id="ARBA00012513"/>
    </source>
</evidence>
<comment type="caution">
    <text evidence="10">The sequence shown here is derived from an EMBL/GenBank/DDBJ whole genome shotgun (WGS) entry which is preliminary data.</text>
</comment>
<evidence type="ECO:0000256" key="5">
    <source>
        <dbReference type="ARBA" id="ARBA00022777"/>
    </source>
</evidence>
<keyword evidence="3" id="KW-0808">Transferase</keyword>
<dbReference type="InterPro" id="IPR008271">
    <property type="entry name" value="Ser/Thr_kinase_AS"/>
</dbReference>
<dbReference type="EC" id="2.7.11.1" evidence="1"/>
<evidence type="ECO:0000313" key="10">
    <source>
        <dbReference type="EMBL" id="MBA8957132.1"/>
    </source>
</evidence>
<dbReference type="PANTHER" id="PTHR43289:SF6">
    <property type="entry name" value="SERINE_THREONINE-PROTEIN KINASE NEKL-3"/>
    <property type="match status" value="1"/>
</dbReference>
<accession>A0A7W3QS02</accession>
<dbReference type="GO" id="GO:0004674">
    <property type="term" value="F:protein serine/threonine kinase activity"/>
    <property type="evidence" value="ECO:0007669"/>
    <property type="project" value="UniProtKB-KW"/>
</dbReference>
<dbReference type="SMART" id="SM00220">
    <property type="entry name" value="S_TKc"/>
    <property type="match status" value="1"/>
</dbReference>
<keyword evidence="4 7" id="KW-0547">Nucleotide-binding</keyword>
<evidence type="ECO:0000256" key="3">
    <source>
        <dbReference type="ARBA" id="ARBA00022679"/>
    </source>
</evidence>
<feature type="compositionally biased region" description="Pro residues" evidence="8">
    <location>
        <begin position="322"/>
        <end position="344"/>
    </location>
</feature>
<feature type="domain" description="Protein kinase" evidence="9">
    <location>
        <begin position="10"/>
        <end position="279"/>
    </location>
</feature>
<proteinExistence type="predicted"/>
<dbReference type="PROSITE" id="PS00107">
    <property type="entry name" value="PROTEIN_KINASE_ATP"/>
    <property type="match status" value="1"/>
</dbReference>
<gene>
    <name evidence="10" type="ORF">HNR61_008823</name>
</gene>